<dbReference type="InterPro" id="IPR045864">
    <property type="entry name" value="aa-tRNA-synth_II/BPL/LPL"/>
</dbReference>
<gene>
    <name evidence="2" type="ORF">MDA_GLEAN10002372</name>
</gene>
<feature type="compositionally biased region" description="Polar residues" evidence="1">
    <location>
        <begin position="337"/>
        <end position="347"/>
    </location>
</feature>
<feature type="compositionally biased region" description="Basic and acidic residues" evidence="1">
    <location>
        <begin position="324"/>
        <end position="336"/>
    </location>
</feature>
<keyword evidence="2" id="KW-0436">Ligase</keyword>
<reference evidence="3" key="1">
    <citation type="journal article" date="2013" name="Science">
        <title>Comparative analysis of bat genomes provides insight into the evolution of flight and immunity.</title>
        <authorList>
            <person name="Zhang G."/>
            <person name="Cowled C."/>
            <person name="Shi Z."/>
            <person name="Huang Z."/>
            <person name="Bishop-Lilly K.A."/>
            <person name="Fang X."/>
            <person name="Wynne J.W."/>
            <person name="Xiong Z."/>
            <person name="Baker M.L."/>
            <person name="Zhao W."/>
            <person name="Tachedjian M."/>
            <person name="Zhu Y."/>
            <person name="Zhou P."/>
            <person name="Jiang X."/>
            <person name="Ng J."/>
            <person name="Yang L."/>
            <person name="Wu L."/>
            <person name="Xiao J."/>
            <person name="Feng Y."/>
            <person name="Chen Y."/>
            <person name="Sun X."/>
            <person name="Zhang Y."/>
            <person name="Marsh G.A."/>
            <person name="Crameri G."/>
            <person name="Broder C.C."/>
            <person name="Frey K.G."/>
            <person name="Wang L.F."/>
            <person name="Wang J."/>
        </authorList>
    </citation>
    <scope>NUCLEOTIDE SEQUENCE [LARGE SCALE GENOMIC DNA]</scope>
</reference>
<dbReference type="InterPro" id="IPR027031">
    <property type="entry name" value="Gly-tRNA_synthase/POLG2"/>
</dbReference>
<protein>
    <submittedName>
        <fullName evidence="2">Glycyl-tRNA synthetase</fullName>
    </submittedName>
</protein>
<feature type="region of interest" description="Disordered" evidence="1">
    <location>
        <begin position="303"/>
        <end position="347"/>
    </location>
</feature>
<evidence type="ECO:0000313" key="2">
    <source>
        <dbReference type="EMBL" id="ELK23138.1"/>
    </source>
</evidence>
<name>L5LBW3_MYODS</name>
<keyword evidence="2" id="KW-0030">Aminoacyl-tRNA synthetase</keyword>
<proteinExistence type="predicted"/>
<evidence type="ECO:0000313" key="3">
    <source>
        <dbReference type="Proteomes" id="UP000010556"/>
    </source>
</evidence>
<dbReference type="AlphaFoldDB" id="L5LBW3"/>
<dbReference type="Gene3D" id="3.30.930.10">
    <property type="entry name" value="Bira Bifunctional Protein, Domain 2"/>
    <property type="match status" value="1"/>
</dbReference>
<feature type="region of interest" description="Disordered" evidence="1">
    <location>
        <begin position="206"/>
        <end position="237"/>
    </location>
</feature>
<keyword evidence="3" id="KW-1185">Reference proteome</keyword>
<evidence type="ECO:0000256" key="1">
    <source>
        <dbReference type="SAM" id="MobiDB-lite"/>
    </source>
</evidence>
<sequence length="347" mass="37445">MGRRKGKGKVNGKEEKEMETEKEKKLLLVLGHQFPSLECGKSRSMILTIRIATRIMGTIESVVSGQCKQQEASREFTMAEIEHFVDPSEKNHPKFQNVADLHLYLYSAKAQVSGQSARKMRLGDAVEQTLNTGEKGMGTSQAQMILQERNRTQPGCGLREGQAACPTVLGASGCACACGPEEGQATCPAIPGASSWGCSPAWERDKLHTPQSRAPAAEPASQERDKPLAPQSRAPVPMAAAWERDKSPAAWSQAPEAAVQVKPPAHGPLRLRLAQVKPVQVMGACGRPEGRKPKSWVWGKTEAVRGDQASRGAVRGDQAGRQAEVVRGDQAGRREVTGNQADRQASD</sequence>
<dbReference type="GO" id="GO:0005739">
    <property type="term" value="C:mitochondrion"/>
    <property type="evidence" value="ECO:0007669"/>
    <property type="project" value="TreeGrafter"/>
</dbReference>
<dbReference type="GO" id="GO:0070150">
    <property type="term" value="P:mitochondrial glycyl-tRNA aminoacylation"/>
    <property type="evidence" value="ECO:0007669"/>
    <property type="project" value="TreeGrafter"/>
</dbReference>
<dbReference type="GO" id="GO:0004820">
    <property type="term" value="F:glycine-tRNA ligase activity"/>
    <property type="evidence" value="ECO:0007669"/>
    <property type="project" value="TreeGrafter"/>
</dbReference>
<accession>L5LBW3</accession>
<dbReference type="PANTHER" id="PTHR10745">
    <property type="entry name" value="GLYCYL-TRNA SYNTHETASE/DNA POLYMERASE SUBUNIT GAMMA-2"/>
    <property type="match status" value="1"/>
</dbReference>
<dbReference type="PANTHER" id="PTHR10745:SF0">
    <property type="entry name" value="GLYCINE--TRNA LIGASE"/>
    <property type="match status" value="1"/>
</dbReference>
<organism evidence="2 3">
    <name type="scientific">Myotis davidii</name>
    <name type="common">David's myotis</name>
    <dbReference type="NCBI Taxonomy" id="225400"/>
    <lineage>
        <taxon>Eukaryota</taxon>
        <taxon>Metazoa</taxon>
        <taxon>Chordata</taxon>
        <taxon>Craniata</taxon>
        <taxon>Vertebrata</taxon>
        <taxon>Euteleostomi</taxon>
        <taxon>Mammalia</taxon>
        <taxon>Eutheria</taxon>
        <taxon>Laurasiatheria</taxon>
        <taxon>Chiroptera</taxon>
        <taxon>Yangochiroptera</taxon>
        <taxon>Vespertilionidae</taxon>
        <taxon>Myotis</taxon>
    </lineage>
</organism>
<dbReference type="EMBL" id="KB113939">
    <property type="protein sequence ID" value="ELK23138.1"/>
    <property type="molecule type" value="Genomic_DNA"/>
</dbReference>
<feature type="region of interest" description="Disordered" evidence="1">
    <location>
        <begin position="242"/>
        <end position="261"/>
    </location>
</feature>
<dbReference type="Proteomes" id="UP000010556">
    <property type="component" value="Unassembled WGS sequence"/>
</dbReference>